<organism evidence="3 4">
    <name type="scientific">Nadsonia fulvescens var. elongata DSM 6958</name>
    <dbReference type="NCBI Taxonomy" id="857566"/>
    <lineage>
        <taxon>Eukaryota</taxon>
        <taxon>Fungi</taxon>
        <taxon>Dikarya</taxon>
        <taxon>Ascomycota</taxon>
        <taxon>Saccharomycotina</taxon>
        <taxon>Dipodascomycetes</taxon>
        <taxon>Dipodascales</taxon>
        <taxon>Dipodascales incertae sedis</taxon>
        <taxon>Nadsonia</taxon>
    </lineage>
</organism>
<feature type="region of interest" description="Disordered" evidence="1">
    <location>
        <begin position="578"/>
        <end position="608"/>
    </location>
</feature>
<accession>A0A1E3PCG6</accession>
<evidence type="ECO:0000313" key="3">
    <source>
        <dbReference type="EMBL" id="ODQ63051.1"/>
    </source>
</evidence>
<protein>
    <recommendedName>
        <fullName evidence="2">CBM21 domain-containing protein</fullName>
    </recommendedName>
</protein>
<dbReference type="InterPro" id="IPR005036">
    <property type="entry name" value="CBM21_dom"/>
</dbReference>
<dbReference type="Gene3D" id="2.60.40.2440">
    <property type="entry name" value="Carbohydrate binding type-21 domain"/>
    <property type="match status" value="1"/>
</dbReference>
<dbReference type="Pfam" id="PF03370">
    <property type="entry name" value="CBM_21"/>
    <property type="match status" value="1"/>
</dbReference>
<keyword evidence="4" id="KW-1185">Reference proteome</keyword>
<dbReference type="PANTHER" id="PTHR12307:SF36">
    <property type="entry name" value="GLYCOGEN-BINDING SUBUNIT 76A"/>
    <property type="match status" value="1"/>
</dbReference>
<dbReference type="STRING" id="857566.A0A1E3PCG6"/>
<feature type="compositionally biased region" description="Low complexity" evidence="1">
    <location>
        <begin position="647"/>
        <end position="683"/>
    </location>
</feature>
<dbReference type="PROSITE" id="PS51159">
    <property type="entry name" value="CBM21"/>
    <property type="match status" value="1"/>
</dbReference>
<dbReference type="AlphaFoldDB" id="A0A1E3PCG6"/>
<dbReference type="GO" id="GO:0005979">
    <property type="term" value="P:regulation of glycogen biosynthetic process"/>
    <property type="evidence" value="ECO:0007669"/>
    <property type="project" value="TreeGrafter"/>
</dbReference>
<dbReference type="Proteomes" id="UP000095009">
    <property type="component" value="Unassembled WGS sequence"/>
</dbReference>
<evidence type="ECO:0000256" key="1">
    <source>
        <dbReference type="SAM" id="MobiDB-lite"/>
    </source>
</evidence>
<feature type="compositionally biased region" description="Polar residues" evidence="1">
    <location>
        <begin position="13"/>
        <end position="24"/>
    </location>
</feature>
<feature type="region of interest" description="Disordered" evidence="1">
    <location>
        <begin position="626"/>
        <end position="721"/>
    </location>
</feature>
<feature type="domain" description="CBM21" evidence="2">
    <location>
        <begin position="286"/>
        <end position="401"/>
    </location>
</feature>
<dbReference type="GO" id="GO:0000164">
    <property type="term" value="C:protein phosphatase type 1 complex"/>
    <property type="evidence" value="ECO:0007669"/>
    <property type="project" value="TreeGrafter"/>
</dbReference>
<dbReference type="GO" id="GO:0008157">
    <property type="term" value="F:protein phosphatase 1 binding"/>
    <property type="evidence" value="ECO:0007669"/>
    <property type="project" value="TreeGrafter"/>
</dbReference>
<feature type="region of interest" description="Disordered" evidence="1">
    <location>
        <begin position="1"/>
        <end position="85"/>
    </location>
</feature>
<sequence length="721" mass="79472">MPYAAPPPISKVALTTNSTSTAKSRSLEHFGSHEAGIGEVLGWSKSSKSDEGSSGRLSSSASSASLLTLVPSPERANTPEGRPKGVPMAISKALTVEDGQNCSSPPNFTLSNMVNTLNSSSSKQPIDIPRPAINVLPSSSTPPVSSSNEFFTDDEGSYFNTPLVRKKSGELVKSSLKLSSLNRCASMPTTPLSSKSVHFDSHLEHVRTFSHAEKPSSISATTSPLVDGRPEMYNYGAYPTFAWNSSDEEVSESDEDQDNYYQVGLRNEKWSIKLLNFPTAPSSTNNSSNGMVFVERVLLSTDNTSLIGHIAVLNVSYAKYVAVKFTLDYWKTITQVQAEYNDDIRRKERLANYDRFTFVIDLRSLSRQVLRSNPLLFCVFYKPREGEEYWDNNFNQNYRVDFNHDSRSTNRNNKTRPIQNRATPTIKRELDLNQPFPVDQQIQSALKHHNPNNNINTNQFNGPLNQMDSYHRELSRSLQERFQTLDGSTSDEDEDIEPILVKQPAARNFSSRYDFTASIHAARSFKDENYTLDTPKAPTKSNSHHFSTTHQTHRRTSSSPVSFAPLTTTMTPAGILQASSNTDVQPSPKAPNPPEVISPLEKSRPPVNSSLYQDLINSYCFFSSSGTSTSSPSGPKGGLKKSKSSKTRLVTKSPTMATSIPSESGTSTSESTMVSASSTSMSESDSKSESLSESMSDDASPEVSEVDGTPRLYPWSRQVHV</sequence>
<dbReference type="GO" id="GO:2001069">
    <property type="term" value="F:glycogen binding"/>
    <property type="evidence" value="ECO:0007669"/>
    <property type="project" value="TreeGrafter"/>
</dbReference>
<dbReference type="PANTHER" id="PTHR12307">
    <property type="entry name" value="PROTEIN PHOSPHATASE 1 REGULATORY SUBUNIT"/>
    <property type="match status" value="1"/>
</dbReference>
<feature type="compositionally biased region" description="Low complexity" evidence="1">
    <location>
        <begin position="54"/>
        <end position="66"/>
    </location>
</feature>
<reference evidence="3 4" key="1">
    <citation type="journal article" date="2016" name="Proc. Natl. Acad. Sci. U.S.A.">
        <title>Comparative genomics of biotechnologically important yeasts.</title>
        <authorList>
            <person name="Riley R."/>
            <person name="Haridas S."/>
            <person name="Wolfe K.H."/>
            <person name="Lopes M.R."/>
            <person name="Hittinger C.T."/>
            <person name="Goeker M."/>
            <person name="Salamov A.A."/>
            <person name="Wisecaver J.H."/>
            <person name="Long T.M."/>
            <person name="Calvey C.H."/>
            <person name="Aerts A.L."/>
            <person name="Barry K.W."/>
            <person name="Choi C."/>
            <person name="Clum A."/>
            <person name="Coughlan A.Y."/>
            <person name="Deshpande S."/>
            <person name="Douglass A.P."/>
            <person name="Hanson S.J."/>
            <person name="Klenk H.-P."/>
            <person name="LaButti K.M."/>
            <person name="Lapidus A."/>
            <person name="Lindquist E.A."/>
            <person name="Lipzen A.M."/>
            <person name="Meier-Kolthoff J.P."/>
            <person name="Ohm R.A."/>
            <person name="Otillar R.P."/>
            <person name="Pangilinan J.L."/>
            <person name="Peng Y."/>
            <person name="Rokas A."/>
            <person name="Rosa C.A."/>
            <person name="Scheuner C."/>
            <person name="Sibirny A.A."/>
            <person name="Slot J.C."/>
            <person name="Stielow J.B."/>
            <person name="Sun H."/>
            <person name="Kurtzman C.P."/>
            <person name="Blackwell M."/>
            <person name="Grigoriev I.V."/>
            <person name="Jeffries T.W."/>
        </authorList>
    </citation>
    <scope>NUCLEOTIDE SEQUENCE [LARGE SCALE GENOMIC DNA]</scope>
    <source>
        <strain evidence="3 4">DSM 6958</strain>
    </source>
</reference>
<dbReference type="EMBL" id="KV454416">
    <property type="protein sequence ID" value="ODQ63051.1"/>
    <property type="molecule type" value="Genomic_DNA"/>
</dbReference>
<feature type="region of interest" description="Disordered" evidence="1">
    <location>
        <begin position="530"/>
        <end position="566"/>
    </location>
</feature>
<name>A0A1E3PCG6_9ASCO</name>
<proteinExistence type="predicted"/>
<dbReference type="OrthoDB" id="1881at2759"/>
<evidence type="ECO:0000313" key="4">
    <source>
        <dbReference type="Proteomes" id="UP000095009"/>
    </source>
</evidence>
<dbReference type="InterPro" id="IPR038175">
    <property type="entry name" value="CBM21_dom_sf"/>
</dbReference>
<dbReference type="InterPro" id="IPR050782">
    <property type="entry name" value="PP1_regulatory_subunit_3"/>
</dbReference>
<evidence type="ECO:0000259" key="2">
    <source>
        <dbReference type="PROSITE" id="PS51159"/>
    </source>
</evidence>
<gene>
    <name evidence="3" type="ORF">NADFUDRAFT_84544</name>
</gene>